<dbReference type="GO" id="GO:0006508">
    <property type="term" value="P:proteolysis"/>
    <property type="evidence" value="ECO:0007669"/>
    <property type="project" value="InterPro"/>
</dbReference>
<dbReference type="InterPro" id="IPR011990">
    <property type="entry name" value="TPR-like_helical_dom_sf"/>
</dbReference>
<evidence type="ECO:0000256" key="10">
    <source>
        <dbReference type="SAM" id="Coils"/>
    </source>
</evidence>
<evidence type="ECO:0000259" key="14">
    <source>
        <dbReference type="Pfam" id="PF19283"/>
    </source>
</evidence>
<dbReference type="InterPro" id="IPR001375">
    <property type="entry name" value="Peptidase_S9_cat"/>
</dbReference>
<comment type="similarity">
    <text evidence="3">Belongs to the peptidase S9C family.</text>
</comment>
<feature type="repeat" description="PPR" evidence="9">
    <location>
        <begin position="2071"/>
        <end position="2105"/>
    </location>
</feature>
<sequence length="2168" mass="240428">MAMDAPKTAPVKEFPVGIDETTEEDYASLSKLLQEFTNISSIDKAWVFKSNNGKLSKAMFSLSQPNLLANKKRKFMLPTSISKEGANNLNFQWGPFPIEMTGVSTIVPSPSGSKLLVVRNPENESPVQFEIWNSSQLEKEYQISQSVHGSVYADGWFEGISWNADESLIAYVAEEPSPCKPSFDYHGYKKGATKEKDCSSWKGQGDWEEEWGECYVGKRQPTLFVININSGKVQAVEGVTKSLSVGQVVWAPQVEGTDQYLVFVGWSADPRKLGIKYCYNRPCALYAVKAPLYKSDAAEFDLKHRSMEESSLVRLTDSISSAFFPRFSPDGKFLVFLSAKASVDSGAHSATDSLHRIDWPTNGKICSSTKVLDVIPIVNCAEDGQFPGLYCPSFLSKPWLSDGCTMILSSYWHSHLVILSVNVLSGEVLRISPVDSGFSWNALTLDGDNVIAVSSSPVDIPQIKYGCLVDKATSSTQWHWLDVASPIFSCSEKVMALLSSRQFSILQIPVKDVSDCLTKGYISYYFRSSLLRGSLGFGEEALQSLPGKVGSQDVNDVLTAIDHVIEKGLVNPSKITVLGGSHGGFLTTHLIGQAPDKFVAAASRNPACNISSMVGITDIPDWCYVETYGSNGKSIFTEAPTAEHLSNFYSKSPISHISKVKAPILFLLGAQDLRVPVSNGLQYSRALKERGVETKVIVFPNDIHGIDSKKLPAIMAMDAPKTAPVKEFPVGIDETTEEDYASLSKLLQEFTNISSIDKAWVFKSENGLVSQAMFSLSQPNLLANKKRKFMLPASISKEGANNLDFQWGPFPIEMTGVSMIIPSPSGSKLLVVRNPENESPVQFEIWNSSQLEKEYQIPQSVHGSVYADGWFEGISWNADESLIAYVAEEPSPCKPSFDNHGYKKGATKEKDCSSWKGQGDWEEEWGERYAGKRQPALFVIDINSGKVQAVKGVTKSLSAGQVVWAPQVEGTDQYLVFVGWSADPRKLGIKYCCNRPCALYAVKAPLYKSDAAEFDLKSMEESSLVNLTHSISSAFFPQFSPDGKLLVFLSAKASVDSGAHSATDSLHRIDWPTDGKICSSTKIIDVIPVVNCAEDGQFPGLYCPSFLRAAKPYEAIFVSSKKNSEHDPLIVVLHGGPHSVSLSSYSESLAFLSSIGYSLLIVNYRGSLGFGEEALQSLPGKVGSQDVNDVLTAIDHVIEKGLVNPSKITVVGISHGGFLTTHLIGQVEAPDKFVAAVARNPVKAPTLILLGAQDLRVPISNGLQYSRALKERGVETKVIMFPNDIHPIDRPDCWVTATLVSVKMLAMFANLQLDSGCFNIFCSTKTSPPNITGVSVSVSVSPLEKHEFINRNKQHRLLETPNGGGTKKFNGVRKQSLDNQPEPSNQFLEKTPDRERREKTRESCKFVNKGSNFGGGNGKFPVENMQAKCSTKWASYGGCIPAILGALDTVKDLDEALKPWAENLSNKERSIILKEQSSWERALEIFEWFKEKQCYELNVIHYNIMFRILGKAHRWGFVERLWNEMTFRGIEPINSTYGTLMDVCSKGGLKPQALCWLGKMNKQGMKPDEVTMGIVVQLYKKAGEYRKAEEFFKKWSLNGSLRHDGSETFSAVGSDCHLSSYTYNTLIDTYGKAGQIREASETFEMMLREGIVPTTVTFNTMIHISGNHGRLEDVASLMKKMEEVQCLPDTRTYNILISLHAKQDDIKMAARYFAKMKEARLEPDLVSYRTLLYAYSIRQMVSEAEDLIREIDERQLEIDEYTQSALTRMYIESGMLEKSWLWFMRFHNAGNMSSEGYSANIDAFGERGHVFEAEKVFFCCQERKKLTVLVFNVMIKAYGMGKSFDKACWLFDSMQSHGVVPDKCSYNSLVQILASADLPHVAKNILKRMQEAGFVSDCIPYCAVISSFIKLGDLEMAEGLYNEMIQYKVEPDIVVYGVLINAFANLGSVKEATSHLNAMKSAGLPGNAVIYNSLIKLYTKVGYLKEAQEVYQLLQLSGFNPDVYSSNCMIDLYSERSMVSQAEAVFENLKQKGDANEFTYAMMLCMYKRNGRFEEASHIARQMRELGLLTNLLSYNNVLGLYAMDGRFREAVRTFKEMISACIQPDDSTFKSLGSVLMKCGVPKRAVNTLQVTRKKDPQSGLQAWMSTLSSVVGTDEEDDDNDGHDYA</sequence>
<dbReference type="PANTHER" id="PTHR42776:SF4">
    <property type="entry name" value="ACYLAMINO-ACID-RELEASING ENZYME"/>
    <property type="match status" value="1"/>
</dbReference>
<feature type="domain" description="Peptidase S9 prolyl oligopeptidase catalytic" evidence="12">
    <location>
        <begin position="1144"/>
        <end position="1242"/>
    </location>
</feature>
<feature type="repeat" description="PPR" evidence="9">
    <location>
        <begin position="1967"/>
        <end position="2001"/>
    </location>
</feature>
<dbReference type="PANTHER" id="PTHR42776">
    <property type="entry name" value="SERINE PEPTIDASE S9 FAMILY MEMBER"/>
    <property type="match status" value="1"/>
</dbReference>
<dbReference type="GO" id="GO:0004252">
    <property type="term" value="F:serine-type endopeptidase activity"/>
    <property type="evidence" value="ECO:0007669"/>
    <property type="project" value="InterPro"/>
</dbReference>
<feature type="repeat" description="PPR" evidence="9">
    <location>
        <begin position="1932"/>
        <end position="1966"/>
    </location>
</feature>
<dbReference type="InterPro" id="IPR033443">
    <property type="entry name" value="PROP1-like_PPR_dom"/>
</dbReference>
<dbReference type="Pfam" id="PF01535">
    <property type="entry name" value="PPR"/>
    <property type="match status" value="6"/>
</dbReference>
<dbReference type="GO" id="GO:0008242">
    <property type="term" value="F:omega peptidase activity"/>
    <property type="evidence" value="ECO:0007669"/>
    <property type="project" value="UniProtKB-EC"/>
</dbReference>
<keyword evidence="7" id="KW-0677">Repeat</keyword>
<evidence type="ECO:0000259" key="12">
    <source>
        <dbReference type="Pfam" id="PF00326"/>
    </source>
</evidence>
<feature type="repeat" description="PPR" evidence="9">
    <location>
        <begin position="1498"/>
        <end position="1532"/>
    </location>
</feature>
<dbReference type="SUPFAM" id="SSF48452">
    <property type="entry name" value="TPR-like"/>
    <property type="match status" value="1"/>
</dbReference>
<keyword evidence="6" id="KW-0963">Cytoplasm</keyword>
<evidence type="ECO:0000313" key="15">
    <source>
        <dbReference type="EMBL" id="OMO95587.1"/>
    </source>
</evidence>
<dbReference type="Pfam" id="PF13041">
    <property type="entry name" value="PPR_2"/>
    <property type="match status" value="2"/>
</dbReference>
<dbReference type="Gene3D" id="3.40.50.1820">
    <property type="entry name" value="alpha/beta hydrolase"/>
    <property type="match status" value="2"/>
</dbReference>
<evidence type="ECO:0000256" key="6">
    <source>
        <dbReference type="ARBA" id="ARBA00022490"/>
    </source>
</evidence>
<feature type="compositionally biased region" description="Polar residues" evidence="11">
    <location>
        <begin position="1377"/>
        <end position="1388"/>
    </location>
</feature>
<evidence type="ECO:0000256" key="8">
    <source>
        <dbReference type="ARBA" id="ARBA00022801"/>
    </source>
</evidence>
<name>A0A1R3JLH2_9ROSI</name>
<dbReference type="STRING" id="93759.A0A1R3JLH2"/>
<keyword evidence="16" id="KW-1185">Reference proteome</keyword>
<dbReference type="InterPro" id="IPR045550">
    <property type="entry name" value="AARE_N"/>
</dbReference>
<dbReference type="PROSITE" id="PS51375">
    <property type="entry name" value="PPR"/>
    <property type="match status" value="12"/>
</dbReference>
<comment type="subcellular location">
    <subcellularLocation>
        <location evidence="2">Cytoplasm</location>
    </subcellularLocation>
</comment>
<evidence type="ECO:0000256" key="2">
    <source>
        <dbReference type="ARBA" id="ARBA00004496"/>
    </source>
</evidence>
<feature type="repeat" description="PPR" evidence="9">
    <location>
        <begin position="1897"/>
        <end position="1931"/>
    </location>
</feature>
<feature type="repeat" description="PPR" evidence="9">
    <location>
        <begin position="1619"/>
        <end position="1653"/>
    </location>
</feature>
<dbReference type="PROSITE" id="PS00708">
    <property type="entry name" value="PRO_ENDOPEP_SER"/>
    <property type="match status" value="2"/>
</dbReference>
<dbReference type="NCBIfam" id="TIGR00756">
    <property type="entry name" value="PPR"/>
    <property type="match status" value="9"/>
</dbReference>
<evidence type="ECO:0000256" key="4">
    <source>
        <dbReference type="ARBA" id="ARBA00011881"/>
    </source>
</evidence>
<gene>
    <name evidence="15" type="ORF">COLO4_15763</name>
</gene>
<dbReference type="SUPFAM" id="SSF82171">
    <property type="entry name" value="DPP6 N-terminal domain-like"/>
    <property type="match status" value="2"/>
</dbReference>
<keyword evidence="10" id="KW-0175">Coiled coil</keyword>
<feature type="repeat" description="PPR" evidence="9">
    <location>
        <begin position="1654"/>
        <end position="1688"/>
    </location>
</feature>
<evidence type="ECO:0000256" key="9">
    <source>
        <dbReference type="PROSITE-ProRule" id="PRU00708"/>
    </source>
</evidence>
<comment type="subunit">
    <text evidence="4">Homotetramer.</text>
</comment>
<organism evidence="15 16">
    <name type="scientific">Corchorus olitorius</name>
    <dbReference type="NCBI Taxonomy" id="93759"/>
    <lineage>
        <taxon>Eukaryota</taxon>
        <taxon>Viridiplantae</taxon>
        <taxon>Streptophyta</taxon>
        <taxon>Embryophyta</taxon>
        <taxon>Tracheophyta</taxon>
        <taxon>Spermatophyta</taxon>
        <taxon>Magnoliopsida</taxon>
        <taxon>eudicotyledons</taxon>
        <taxon>Gunneridae</taxon>
        <taxon>Pentapetalae</taxon>
        <taxon>rosids</taxon>
        <taxon>malvids</taxon>
        <taxon>Malvales</taxon>
        <taxon>Malvaceae</taxon>
        <taxon>Grewioideae</taxon>
        <taxon>Apeibeae</taxon>
        <taxon>Corchorus</taxon>
    </lineage>
</organism>
<evidence type="ECO:0000256" key="11">
    <source>
        <dbReference type="SAM" id="MobiDB-lite"/>
    </source>
</evidence>
<feature type="domain" description="Acylamino-acid-releasing enzyme N-terminal" evidence="14">
    <location>
        <begin position="12"/>
        <end position="494"/>
    </location>
</feature>
<accession>A0A1R3JLH2</accession>
<evidence type="ECO:0000256" key="7">
    <source>
        <dbReference type="ARBA" id="ARBA00022737"/>
    </source>
</evidence>
<feature type="coiled-coil region" evidence="10">
    <location>
        <begin position="1737"/>
        <end position="1764"/>
    </location>
</feature>
<feature type="repeat" description="PPR" evidence="9">
    <location>
        <begin position="1862"/>
        <end position="1896"/>
    </location>
</feature>
<evidence type="ECO:0000256" key="3">
    <source>
        <dbReference type="ARBA" id="ARBA00010040"/>
    </source>
</evidence>
<dbReference type="InterPro" id="IPR002471">
    <property type="entry name" value="Pept_S9_AS"/>
</dbReference>
<dbReference type="Pfam" id="PF19283">
    <property type="entry name" value="APEH_N"/>
    <property type="match status" value="2"/>
</dbReference>
<dbReference type="Proteomes" id="UP000187203">
    <property type="component" value="Unassembled WGS sequence"/>
</dbReference>
<dbReference type="InterPro" id="IPR029058">
    <property type="entry name" value="AB_hydrolase_fold"/>
</dbReference>
<dbReference type="Pfam" id="PF17177">
    <property type="entry name" value="PPR_long"/>
    <property type="match status" value="1"/>
</dbReference>
<keyword evidence="8" id="KW-0378">Hydrolase</keyword>
<dbReference type="Gene3D" id="1.25.40.10">
    <property type="entry name" value="Tetratricopeptide repeat domain"/>
    <property type="match status" value="6"/>
</dbReference>
<feature type="region of interest" description="Disordered" evidence="11">
    <location>
        <begin position="1355"/>
        <end position="1402"/>
    </location>
</feature>
<dbReference type="InterPro" id="IPR002885">
    <property type="entry name" value="PPR_rpt"/>
</dbReference>
<feature type="domain" description="Acylamino-acid-releasing enzyme N-terminal" evidence="14">
    <location>
        <begin position="726"/>
        <end position="1109"/>
    </location>
</feature>
<feature type="compositionally biased region" description="Basic and acidic residues" evidence="11">
    <location>
        <begin position="1390"/>
        <end position="1402"/>
    </location>
</feature>
<comment type="caution">
    <text evidence="15">The sequence shown here is derived from an EMBL/GenBank/DDBJ whole genome shotgun (WGS) entry which is preliminary data.</text>
</comment>
<feature type="domain" description="Peptidase S9 prolyl oligopeptidase catalytic" evidence="12">
    <location>
        <begin position="531"/>
        <end position="709"/>
    </location>
</feature>
<dbReference type="Pfam" id="PF00326">
    <property type="entry name" value="Peptidase_S9"/>
    <property type="match status" value="2"/>
</dbReference>
<dbReference type="GO" id="GO:0005737">
    <property type="term" value="C:cytoplasm"/>
    <property type="evidence" value="ECO:0007669"/>
    <property type="project" value="UniProtKB-SubCell"/>
</dbReference>
<evidence type="ECO:0000256" key="5">
    <source>
        <dbReference type="ARBA" id="ARBA00012917"/>
    </source>
</evidence>
<dbReference type="EC" id="3.4.19.1" evidence="5"/>
<feature type="repeat" description="PPR" evidence="9">
    <location>
        <begin position="1533"/>
        <end position="1567"/>
    </location>
</feature>
<evidence type="ECO:0000313" key="16">
    <source>
        <dbReference type="Proteomes" id="UP000187203"/>
    </source>
</evidence>
<comment type="catalytic activity">
    <reaction evidence="1">
        <text>Cleavage of an N-acetyl or N-formyl amino acid from the N-terminus of a polypeptide.</text>
        <dbReference type="EC" id="3.4.19.1"/>
    </reaction>
</comment>
<dbReference type="OrthoDB" id="185373at2759"/>
<feature type="repeat" description="PPR" evidence="9">
    <location>
        <begin position="2036"/>
        <end position="2070"/>
    </location>
</feature>
<feature type="repeat" description="PPR" evidence="9">
    <location>
        <begin position="1689"/>
        <end position="1723"/>
    </location>
</feature>
<dbReference type="SUPFAM" id="SSF53474">
    <property type="entry name" value="alpha/beta-Hydrolases"/>
    <property type="match status" value="2"/>
</dbReference>
<dbReference type="EMBL" id="AWUE01015819">
    <property type="protein sequence ID" value="OMO95587.1"/>
    <property type="molecule type" value="Genomic_DNA"/>
</dbReference>
<evidence type="ECO:0000259" key="13">
    <source>
        <dbReference type="Pfam" id="PF17177"/>
    </source>
</evidence>
<feature type="domain" description="PROP1-like PPR" evidence="13">
    <location>
        <begin position="1846"/>
        <end position="1995"/>
    </location>
</feature>
<reference evidence="16" key="1">
    <citation type="submission" date="2013-09" db="EMBL/GenBank/DDBJ databases">
        <title>Corchorus olitorius genome sequencing.</title>
        <authorList>
            <person name="Alam M."/>
            <person name="Haque M.S."/>
            <person name="Islam M.S."/>
            <person name="Emdad E.M."/>
            <person name="Islam M.M."/>
            <person name="Ahmed B."/>
            <person name="Halim A."/>
            <person name="Hossen Q.M.M."/>
            <person name="Hossain M.Z."/>
            <person name="Ahmed R."/>
            <person name="Khan M.M."/>
            <person name="Islam R."/>
            <person name="Rashid M.M."/>
            <person name="Khan S.A."/>
            <person name="Rahman M.S."/>
            <person name="Alam M."/>
            <person name="Yahiya A.S."/>
            <person name="Khan M.S."/>
            <person name="Azam M.S."/>
            <person name="Haque T."/>
            <person name="Lashkar M.Z.H."/>
            <person name="Akhand A.I."/>
            <person name="Morshed G."/>
            <person name="Roy S."/>
            <person name="Uddin K.S."/>
            <person name="Rabeya T."/>
            <person name="Hossain A.S."/>
            <person name="Chowdhury A."/>
            <person name="Snigdha A.R."/>
            <person name="Mortoza M.S."/>
            <person name="Matin S.A."/>
            <person name="Hoque S.M.E."/>
            <person name="Islam M.K."/>
            <person name="Roy D.K."/>
            <person name="Haider R."/>
            <person name="Moosa M.M."/>
            <person name="Elias S.M."/>
            <person name="Hasan A.M."/>
            <person name="Jahan S."/>
            <person name="Shafiuddin M."/>
            <person name="Mahmood N."/>
            <person name="Shommy N.S."/>
        </authorList>
    </citation>
    <scope>NUCLEOTIDE SEQUENCE [LARGE SCALE GENOMIC DNA]</scope>
    <source>
        <strain evidence="16">cv. O-4</strain>
    </source>
</reference>
<feature type="repeat" description="PPR" evidence="9">
    <location>
        <begin position="1827"/>
        <end position="1861"/>
    </location>
</feature>
<protein>
    <recommendedName>
        <fullName evidence="5">acylaminoacyl-peptidase</fullName>
        <ecNumber evidence="5">3.4.19.1</ecNumber>
    </recommendedName>
</protein>
<evidence type="ECO:0000256" key="1">
    <source>
        <dbReference type="ARBA" id="ARBA00000721"/>
    </source>
</evidence>
<proteinExistence type="inferred from homology"/>
<dbReference type="SUPFAM" id="SSF81901">
    <property type="entry name" value="HCP-like"/>
    <property type="match status" value="1"/>
</dbReference>